<keyword evidence="12" id="KW-1185">Reference proteome</keyword>
<dbReference type="Pfam" id="PF13920">
    <property type="entry name" value="zf-C3HC4_3"/>
    <property type="match status" value="1"/>
</dbReference>
<sequence length="487" mass="54080">MGSILSRRIAGVEDIDIQANSAYRYPPKSGNYFASHFFMGGEKFDTPHPEGYLFGENMDLNFLGNRPVQFPYVTPAPHEAVKTLRSLVNIRKDSLRLVRYKDDSDSPTEDGGRPRVVYSVEFTFDADARVAITLYCQAFEEFTNGMAIYSPKNPMMVSETVHYKRGVSQQFSLPSFKIDFTEWKEEEVSVPQRLLRPSRGAALPLPFPAKLNWGVYTLRPSVKQFFSCQHVDGSFSVKPLKQKQIVDRVSYLLQEIYGIENKNNQETKPTDDENSDNSNECVVCLSDLRDTLILPCRHLCLCNSCADTLRYQANNCPICRLPFRALLQIRAVRKKPGALSPVSFSPVLAQTMEHDEHSNSDNVPPGFEPISLLEALNGLRSISPSIPLVPLYDDIHFSGGLGDPLPLSGRQLGSVERSGDAGRGQKGKVSKSPDSTLRSPSSPIQEEDEEKLSEVSDSQPHALLSSSPASTEVRSPTLPCLPACCSL</sequence>
<dbReference type="Pfam" id="PF26192">
    <property type="entry name" value="RNF157-like_N"/>
    <property type="match status" value="1"/>
</dbReference>
<dbReference type="GO" id="GO:0061630">
    <property type="term" value="F:ubiquitin protein ligase activity"/>
    <property type="evidence" value="ECO:0007669"/>
    <property type="project" value="UniProtKB-UniRule"/>
</dbReference>
<dbReference type="GO" id="GO:0016567">
    <property type="term" value="P:protein ubiquitination"/>
    <property type="evidence" value="ECO:0007669"/>
    <property type="project" value="UniProtKB-UniRule"/>
</dbReference>
<organism evidence="11 12">
    <name type="scientific">Paramormyrops kingsleyae</name>
    <dbReference type="NCBI Taxonomy" id="1676925"/>
    <lineage>
        <taxon>Eukaryota</taxon>
        <taxon>Metazoa</taxon>
        <taxon>Chordata</taxon>
        <taxon>Craniata</taxon>
        <taxon>Vertebrata</taxon>
        <taxon>Euteleostomi</taxon>
        <taxon>Actinopterygii</taxon>
        <taxon>Neopterygii</taxon>
        <taxon>Teleostei</taxon>
        <taxon>Osteoglossocephala</taxon>
        <taxon>Osteoglossomorpha</taxon>
        <taxon>Osteoglossiformes</taxon>
        <taxon>Mormyridae</taxon>
        <taxon>Paramormyrops</taxon>
    </lineage>
</organism>
<dbReference type="PROSITE" id="PS50089">
    <property type="entry name" value="ZF_RING_2"/>
    <property type="match status" value="1"/>
</dbReference>
<protein>
    <recommendedName>
        <fullName evidence="8">E3 ubiquitin-protein ligase</fullName>
        <ecNumber evidence="8">2.3.2.27</ecNumber>
    </recommendedName>
    <alternativeName>
        <fullName evidence="8">RING-type E3 ubiquitin transferase</fullName>
    </alternativeName>
</protein>
<evidence type="ECO:0000256" key="2">
    <source>
        <dbReference type="ARBA" id="ARBA00022679"/>
    </source>
</evidence>
<evidence type="ECO:0000313" key="12">
    <source>
        <dbReference type="Proteomes" id="UP000261540"/>
    </source>
</evidence>
<dbReference type="Proteomes" id="UP000261540">
    <property type="component" value="Unplaced"/>
</dbReference>
<dbReference type="PANTHER" id="PTHR22996:SF2">
    <property type="entry name" value="E3 UBIQUITIN-PROTEIN LIGASE MGRN1"/>
    <property type="match status" value="1"/>
</dbReference>
<dbReference type="Ensembl" id="ENSPKIT00000030085.1">
    <property type="protein sequence ID" value="ENSPKIP00000006064.1"/>
    <property type="gene ID" value="ENSPKIG00000022447.1"/>
</dbReference>
<feature type="domain" description="RING-type" evidence="10">
    <location>
        <begin position="281"/>
        <end position="320"/>
    </location>
</feature>
<dbReference type="GO" id="GO:0008333">
    <property type="term" value="P:endosome to lysosome transport"/>
    <property type="evidence" value="ECO:0007669"/>
    <property type="project" value="TreeGrafter"/>
</dbReference>
<dbReference type="CDD" id="cd16816">
    <property type="entry name" value="mRING-HC-C3HC5_MGRN1"/>
    <property type="match status" value="1"/>
</dbReference>
<accession>A0A3B3QJP7</accession>
<evidence type="ECO:0000256" key="6">
    <source>
        <dbReference type="ARBA" id="ARBA00022833"/>
    </source>
</evidence>
<name>A0A3B3QJP7_9TELE</name>
<keyword evidence="3 8" id="KW-0479">Metal-binding</keyword>
<dbReference type="GO" id="GO:0005886">
    <property type="term" value="C:plasma membrane"/>
    <property type="evidence" value="ECO:0007669"/>
    <property type="project" value="TreeGrafter"/>
</dbReference>
<dbReference type="GO" id="GO:0008270">
    <property type="term" value="F:zinc ion binding"/>
    <property type="evidence" value="ECO:0007669"/>
    <property type="project" value="UniProtKB-KW"/>
</dbReference>
<keyword evidence="8" id="KW-0963">Cytoplasm</keyword>
<dbReference type="AlphaFoldDB" id="A0A3B3QJP7"/>
<keyword evidence="4 7" id="KW-0863">Zinc-finger</keyword>
<keyword evidence="6 8" id="KW-0862">Zinc</keyword>
<dbReference type="InterPro" id="IPR001841">
    <property type="entry name" value="Znf_RING"/>
</dbReference>
<dbReference type="GO" id="GO:0005634">
    <property type="term" value="C:nucleus"/>
    <property type="evidence" value="ECO:0007669"/>
    <property type="project" value="TreeGrafter"/>
</dbReference>
<evidence type="ECO:0000256" key="5">
    <source>
        <dbReference type="ARBA" id="ARBA00022786"/>
    </source>
</evidence>
<evidence type="ECO:0000256" key="8">
    <source>
        <dbReference type="RuleBase" id="RU369081"/>
    </source>
</evidence>
<evidence type="ECO:0000256" key="7">
    <source>
        <dbReference type="PROSITE-ProRule" id="PRU00175"/>
    </source>
</evidence>
<evidence type="ECO:0000313" key="11">
    <source>
        <dbReference type="Ensembl" id="ENSPKIP00000006064.1"/>
    </source>
</evidence>
<comment type="subcellular location">
    <subcellularLocation>
        <location evidence="8">Cytoplasm</location>
    </subcellularLocation>
</comment>
<feature type="compositionally biased region" description="Polar residues" evidence="9">
    <location>
        <begin position="455"/>
        <end position="474"/>
    </location>
</feature>
<dbReference type="GO" id="GO:0045744">
    <property type="term" value="P:negative regulation of G protein-coupled receptor signaling pathway"/>
    <property type="evidence" value="ECO:0007669"/>
    <property type="project" value="TreeGrafter"/>
</dbReference>
<dbReference type="GeneTree" id="ENSGT00390000009925"/>
<keyword evidence="2 8" id="KW-0808">Transferase</keyword>
<dbReference type="GO" id="GO:0043951">
    <property type="term" value="P:negative regulation of cAMP-mediated signaling"/>
    <property type="evidence" value="ECO:0007669"/>
    <property type="project" value="TreeGrafter"/>
</dbReference>
<feature type="compositionally biased region" description="Polar residues" evidence="9">
    <location>
        <begin position="432"/>
        <end position="444"/>
    </location>
</feature>
<evidence type="ECO:0000256" key="4">
    <source>
        <dbReference type="ARBA" id="ARBA00022771"/>
    </source>
</evidence>
<reference evidence="11" key="2">
    <citation type="submission" date="2025-09" db="UniProtKB">
        <authorList>
            <consortium name="Ensembl"/>
        </authorList>
    </citation>
    <scope>IDENTIFICATION</scope>
</reference>
<dbReference type="InterPro" id="IPR045194">
    <property type="entry name" value="MGRN1/RNF157-like"/>
</dbReference>
<dbReference type="EC" id="2.3.2.27" evidence="8"/>
<dbReference type="SMART" id="SM00184">
    <property type="entry name" value="RING"/>
    <property type="match status" value="1"/>
</dbReference>
<proteinExistence type="predicted"/>
<dbReference type="GO" id="GO:0005769">
    <property type="term" value="C:early endosome"/>
    <property type="evidence" value="ECO:0007669"/>
    <property type="project" value="TreeGrafter"/>
</dbReference>
<evidence type="ECO:0000259" key="10">
    <source>
        <dbReference type="PROSITE" id="PS50089"/>
    </source>
</evidence>
<comment type="function">
    <text evidence="8">E3 ubiquitin ligase.</text>
</comment>
<dbReference type="Gene3D" id="3.30.40.10">
    <property type="entry name" value="Zinc/RING finger domain, C3HC4 (zinc finger)"/>
    <property type="match status" value="1"/>
</dbReference>
<keyword evidence="5 8" id="KW-0833">Ubl conjugation pathway</keyword>
<evidence type="ECO:0000256" key="1">
    <source>
        <dbReference type="ARBA" id="ARBA00000900"/>
    </source>
</evidence>
<comment type="catalytic activity">
    <reaction evidence="1 8">
        <text>S-ubiquitinyl-[E2 ubiquitin-conjugating enzyme]-L-cysteine + [acceptor protein]-L-lysine = [E2 ubiquitin-conjugating enzyme]-L-cysteine + N(6)-ubiquitinyl-[acceptor protein]-L-lysine.</text>
        <dbReference type="EC" id="2.3.2.27"/>
    </reaction>
</comment>
<evidence type="ECO:0000256" key="3">
    <source>
        <dbReference type="ARBA" id="ARBA00022723"/>
    </source>
</evidence>
<evidence type="ECO:0000256" key="9">
    <source>
        <dbReference type="SAM" id="MobiDB-lite"/>
    </source>
</evidence>
<dbReference type="SUPFAM" id="SSF57850">
    <property type="entry name" value="RING/U-box"/>
    <property type="match status" value="1"/>
</dbReference>
<reference evidence="11" key="1">
    <citation type="submission" date="2025-08" db="UniProtKB">
        <authorList>
            <consortium name="Ensembl"/>
        </authorList>
    </citation>
    <scope>IDENTIFICATION</scope>
</reference>
<feature type="region of interest" description="Disordered" evidence="9">
    <location>
        <begin position="408"/>
        <end position="478"/>
    </location>
</feature>
<dbReference type="PANTHER" id="PTHR22996">
    <property type="entry name" value="MAHOGUNIN"/>
    <property type="match status" value="1"/>
</dbReference>
<dbReference type="InterPro" id="IPR058981">
    <property type="entry name" value="MGRN1/RNF157-like_N"/>
</dbReference>
<dbReference type="InterPro" id="IPR013083">
    <property type="entry name" value="Znf_RING/FYVE/PHD"/>
</dbReference>
<dbReference type="FunFam" id="3.30.40.10:FF:000013">
    <property type="entry name" value="E3 ubiquitin-protein ligase MGRN1 isoform 1"/>
    <property type="match status" value="1"/>
</dbReference>